<dbReference type="EMBL" id="JAAZKV010000018">
    <property type="protein sequence ID" value="NMA44626.1"/>
    <property type="molecule type" value="Genomic_DNA"/>
</dbReference>
<dbReference type="GO" id="GO:0005524">
    <property type="term" value="F:ATP binding"/>
    <property type="evidence" value="ECO:0007669"/>
    <property type="project" value="UniProtKB-KW"/>
</dbReference>
<evidence type="ECO:0000256" key="4">
    <source>
        <dbReference type="ARBA" id="ARBA00022679"/>
    </source>
</evidence>
<dbReference type="GO" id="GO:0004674">
    <property type="term" value="F:protein serine/threonine kinase activity"/>
    <property type="evidence" value="ECO:0007669"/>
    <property type="project" value="UniProtKB-KW"/>
</dbReference>
<evidence type="ECO:0000256" key="8">
    <source>
        <dbReference type="ARBA" id="ARBA00022840"/>
    </source>
</evidence>
<evidence type="ECO:0000313" key="12">
    <source>
        <dbReference type="EMBL" id="NMA44626.1"/>
    </source>
</evidence>
<dbReference type="Gene3D" id="1.10.510.10">
    <property type="entry name" value="Transferase(Phosphotransferase) domain 1"/>
    <property type="match status" value="1"/>
</dbReference>
<dbReference type="Gene3D" id="3.30.200.20">
    <property type="entry name" value="Phosphorylase Kinase, domain 1"/>
    <property type="match status" value="1"/>
</dbReference>
<dbReference type="EC" id="2.7.11.1" evidence="2"/>
<dbReference type="InterPro" id="IPR011009">
    <property type="entry name" value="Kinase-like_dom_sf"/>
</dbReference>
<keyword evidence="8" id="KW-0067">ATP-binding</keyword>
<sequence>MEKFYKKGAEAELTQTTFDNITAINKKRIAKNYRNPKLDFDIRKKRTKAEAKLIKEASKIINTPRILKVNENSFEIIMEYLNGVRVKEIIEEKKELCSLIGKEIKKMHSVGIVHGDLTTSNIIYINNKNSKDSGKIFFIDFGLGYFSKKTEDLATDLVVFKKTFNSTHSSLKKGWELVLEGYAPNEQMIKQMEKIEKRARYH</sequence>
<gene>
    <name evidence="12" type="ORF">GX950_02335</name>
</gene>
<comment type="catalytic activity">
    <reaction evidence="9">
        <text>L-threonyl-[protein] + ATP = O-phospho-L-threonyl-[protein] + ADP + H(+)</text>
        <dbReference type="Rhea" id="RHEA:46608"/>
        <dbReference type="Rhea" id="RHEA-COMP:11060"/>
        <dbReference type="Rhea" id="RHEA-COMP:11605"/>
        <dbReference type="ChEBI" id="CHEBI:15378"/>
        <dbReference type="ChEBI" id="CHEBI:30013"/>
        <dbReference type="ChEBI" id="CHEBI:30616"/>
        <dbReference type="ChEBI" id="CHEBI:61977"/>
        <dbReference type="ChEBI" id="CHEBI:456216"/>
        <dbReference type="EC" id="2.7.11.1"/>
    </reaction>
</comment>
<evidence type="ECO:0000256" key="6">
    <source>
        <dbReference type="ARBA" id="ARBA00022741"/>
    </source>
</evidence>
<dbReference type="SUPFAM" id="SSF56112">
    <property type="entry name" value="Protein kinase-like (PK-like)"/>
    <property type="match status" value="1"/>
</dbReference>
<dbReference type="Pfam" id="PF01163">
    <property type="entry name" value="RIO1"/>
    <property type="match status" value="1"/>
</dbReference>
<dbReference type="AlphaFoldDB" id="A0A7K4BZC8"/>
<comment type="catalytic activity">
    <reaction evidence="10">
        <text>L-seryl-[protein] + ATP = O-phospho-L-seryl-[protein] + ADP + H(+)</text>
        <dbReference type="Rhea" id="RHEA:17989"/>
        <dbReference type="Rhea" id="RHEA-COMP:9863"/>
        <dbReference type="Rhea" id="RHEA-COMP:11604"/>
        <dbReference type="ChEBI" id="CHEBI:15378"/>
        <dbReference type="ChEBI" id="CHEBI:29999"/>
        <dbReference type="ChEBI" id="CHEBI:30616"/>
        <dbReference type="ChEBI" id="CHEBI:83421"/>
        <dbReference type="ChEBI" id="CHEBI:456216"/>
        <dbReference type="EC" id="2.7.11.1"/>
    </reaction>
</comment>
<evidence type="ECO:0000256" key="9">
    <source>
        <dbReference type="ARBA" id="ARBA00047899"/>
    </source>
</evidence>
<proteinExistence type="inferred from homology"/>
<protein>
    <recommendedName>
        <fullName evidence="2">non-specific serine/threonine protein kinase</fullName>
        <ecNumber evidence="2">2.7.11.1</ecNumber>
    </recommendedName>
</protein>
<accession>A0A7K4BZC8</accession>
<dbReference type="PANTHER" id="PTHR12209:SF0">
    <property type="entry name" value="EKC_KEOPS COMPLEX SUBUNIT TP53RK"/>
    <property type="match status" value="1"/>
</dbReference>
<dbReference type="Proteomes" id="UP000526302">
    <property type="component" value="Unassembled WGS sequence"/>
</dbReference>
<evidence type="ECO:0000256" key="10">
    <source>
        <dbReference type="ARBA" id="ARBA00048679"/>
    </source>
</evidence>
<evidence type="ECO:0000259" key="11">
    <source>
        <dbReference type="PROSITE" id="PS50011"/>
    </source>
</evidence>
<reference evidence="12 13" key="1">
    <citation type="journal article" date="2020" name="Biotechnol. Biofuels">
        <title>New insights from the biogas microbiome by comprehensive genome-resolved metagenomics of nearly 1600 species originating from multiple anaerobic digesters.</title>
        <authorList>
            <person name="Campanaro S."/>
            <person name="Treu L."/>
            <person name="Rodriguez-R L.M."/>
            <person name="Kovalovszki A."/>
            <person name="Ziels R.M."/>
            <person name="Maus I."/>
            <person name="Zhu X."/>
            <person name="Kougias P.G."/>
            <person name="Basile A."/>
            <person name="Luo G."/>
            <person name="Schluter A."/>
            <person name="Konstantinidis K.T."/>
            <person name="Angelidaki I."/>
        </authorList>
    </citation>
    <scope>NUCLEOTIDE SEQUENCE [LARGE SCALE GENOMIC DNA]</scope>
    <source>
        <strain evidence="12">AS22ysBPME_79</strain>
    </source>
</reference>
<name>A0A7K4BZC8_9ARCH</name>
<evidence type="ECO:0000256" key="5">
    <source>
        <dbReference type="ARBA" id="ARBA00022694"/>
    </source>
</evidence>
<dbReference type="GO" id="GO:0008033">
    <property type="term" value="P:tRNA processing"/>
    <property type="evidence" value="ECO:0007669"/>
    <property type="project" value="UniProtKB-KW"/>
</dbReference>
<feature type="domain" description="Protein kinase" evidence="11">
    <location>
        <begin position="1"/>
        <end position="202"/>
    </location>
</feature>
<evidence type="ECO:0000256" key="2">
    <source>
        <dbReference type="ARBA" id="ARBA00012513"/>
    </source>
</evidence>
<keyword evidence="5" id="KW-0819">tRNA processing</keyword>
<keyword evidence="7 12" id="KW-0418">Kinase</keyword>
<comment type="similarity">
    <text evidence="1">Belongs to the protein kinase superfamily. BUD32 family.</text>
</comment>
<dbReference type="GO" id="GO:0005829">
    <property type="term" value="C:cytosol"/>
    <property type="evidence" value="ECO:0007669"/>
    <property type="project" value="TreeGrafter"/>
</dbReference>
<dbReference type="PANTHER" id="PTHR12209">
    <property type="entry name" value="NON-SPECIFIC SERINE/THREONINE PROTEIN KINASE"/>
    <property type="match status" value="1"/>
</dbReference>
<evidence type="ECO:0000313" key="13">
    <source>
        <dbReference type="Proteomes" id="UP000526302"/>
    </source>
</evidence>
<keyword evidence="3 12" id="KW-0723">Serine/threonine-protein kinase</keyword>
<keyword evidence="4 12" id="KW-0808">Transferase</keyword>
<evidence type="ECO:0000256" key="1">
    <source>
        <dbReference type="ARBA" id="ARBA00010630"/>
    </source>
</evidence>
<keyword evidence="6" id="KW-0547">Nucleotide-binding</keyword>
<dbReference type="InterPro" id="IPR000719">
    <property type="entry name" value="Prot_kinase_dom"/>
</dbReference>
<evidence type="ECO:0000256" key="7">
    <source>
        <dbReference type="ARBA" id="ARBA00022777"/>
    </source>
</evidence>
<dbReference type="PROSITE" id="PS50011">
    <property type="entry name" value="PROTEIN_KINASE_DOM"/>
    <property type="match status" value="1"/>
</dbReference>
<dbReference type="NCBIfam" id="TIGR03724">
    <property type="entry name" value="arch_bud32"/>
    <property type="match status" value="1"/>
</dbReference>
<comment type="caution">
    <text evidence="12">The sequence shown here is derived from an EMBL/GenBank/DDBJ whole genome shotgun (WGS) entry which is preliminary data.</text>
</comment>
<evidence type="ECO:0000256" key="3">
    <source>
        <dbReference type="ARBA" id="ARBA00022527"/>
    </source>
</evidence>
<organism evidence="12 13">
    <name type="scientific">Candidatus Iainarchaeum sp</name>
    <dbReference type="NCBI Taxonomy" id="3101447"/>
    <lineage>
        <taxon>Archaea</taxon>
        <taxon>Candidatus Iainarchaeota</taxon>
        <taxon>Candidatus Iainarchaeia</taxon>
        <taxon>Candidatus Iainarchaeales</taxon>
        <taxon>Candidatus Iainarchaeaceae</taxon>
        <taxon>Candidatus Iainarchaeum</taxon>
    </lineage>
</organism>
<dbReference type="InterPro" id="IPR018934">
    <property type="entry name" value="RIO_dom"/>
</dbReference>
<dbReference type="InterPro" id="IPR022495">
    <property type="entry name" value="Bud32"/>
</dbReference>